<name>A0A2V2ND58_9EURY</name>
<dbReference type="Proteomes" id="UP000245657">
    <property type="component" value="Unassembled WGS sequence"/>
</dbReference>
<reference evidence="4 5" key="1">
    <citation type="submission" date="2018-05" db="EMBL/GenBank/DDBJ databases">
        <title>Draft genome of Methanospirillum lacunae Ki8-1.</title>
        <authorList>
            <person name="Dueholm M.S."/>
            <person name="Nielsen P.H."/>
            <person name="Bakmann L.F."/>
            <person name="Otzen D.E."/>
        </authorList>
    </citation>
    <scope>NUCLEOTIDE SEQUENCE [LARGE SCALE GENOMIC DNA]</scope>
    <source>
        <strain evidence="4 5">Ki8-1</strain>
    </source>
</reference>
<evidence type="ECO:0000256" key="1">
    <source>
        <dbReference type="ARBA" id="ARBA00022553"/>
    </source>
</evidence>
<dbReference type="SMART" id="SM00448">
    <property type="entry name" value="REC"/>
    <property type="match status" value="1"/>
</dbReference>
<keyword evidence="1 2" id="KW-0597">Phosphoprotein</keyword>
<sequence length="260" mass="28703">MSAGVTPMNDSKKDYSILIVEDDPIIARVLETILKDSGFSADEPVNSGEKAISRVAARKPGIVLMDIDLLGHISGIETARILFHIFNIPVIFVTGHDEEEVLIHAKEADPFGFLVKPINQNILNTTIQVSINLHEKLTGTTEGKTGGLTQIQCEELTGSLKPVVLLNDRNRIIWMNDAAEFLLEKSYSDLLLSDAPSLIMMEDPTSGESVDIFSLDPVFERPLKLKQVQHSKQVVPKIFMINDSFGDISGYFLELNPASE</sequence>
<dbReference type="CDD" id="cd17534">
    <property type="entry name" value="REC_DC-like"/>
    <property type="match status" value="1"/>
</dbReference>
<dbReference type="PANTHER" id="PTHR44591:SF3">
    <property type="entry name" value="RESPONSE REGULATORY DOMAIN-CONTAINING PROTEIN"/>
    <property type="match status" value="1"/>
</dbReference>
<feature type="modified residue" description="4-aspartylphosphate" evidence="2">
    <location>
        <position position="66"/>
    </location>
</feature>
<protein>
    <recommendedName>
        <fullName evidence="3">Response regulatory domain-containing protein</fullName>
    </recommendedName>
</protein>
<dbReference type="AlphaFoldDB" id="A0A2V2ND58"/>
<evidence type="ECO:0000259" key="3">
    <source>
        <dbReference type="PROSITE" id="PS50110"/>
    </source>
</evidence>
<organism evidence="4 5">
    <name type="scientific">Methanospirillum lacunae</name>
    <dbReference type="NCBI Taxonomy" id="668570"/>
    <lineage>
        <taxon>Archaea</taxon>
        <taxon>Methanobacteriati</taxon>
        <taxon>Methanobacteriota</taxon>
        <taxon>Stenosarchaea group</taxon>
        <taxon>Methanomicrobia</taxon>
        <taxon>Methanomicrobiales</taxon>
        <taxon>Methanospirillaceae</taxon>
        <taxon>Methanospirillum</taxon>
    </lineage>
</organism>
<accession>A0A2V2ND58</accession>
<comment type="caution">
    <text evidence="4">The sequence shown here is derived from an EMBL/GenBank/DDBJ whole genome shotgun (WGS) entry which is preliminary data.</text>
</comment>
<evidence type="ECO:0000313" key="5">
    <source>
        <dbReference type="Proteomes" id="UP000245657"/>
    </source>
</evidence>
<dbReference type="GO" id="GO:0000160">
    <property type="term" value="P:phosphorelay signal transduction system"/>
    <property type="evidence" value="ECO:0007669"/>
    <property type="project" value="InterPro"/>
</dbReference>
<keyword evidence="5" id="KW-1185">Reference proteome</keyword>
<dbReference type="InterPro" id="IPR001789">
    <property type="entry name" value="Sig_transdc_resp-reg_receiver"/>
</dbReference>
<dbReference type="PROSITE" id="PS50110">
    <property type="entry name" value="RESPONSE_REGULATORY"/>
    <property type="match status" value="1"/>
</dbReference>
<feature type="domain" description="Response regulatory" evidence="3">
    <location>
        <begin position="16"/>
        <end position="131"/>
    </location>
</feature>
<proteinExistence type="predicted"/>
<dbReference type="Gene3D" id="3.40.50.2300">
    <property type="match status" value="1"/>
</dbReference>
<dbReference type="Pfam" id="PF00072">
    <property type="entry name" value="Response_reg"/>
    <property type="match status" value="1"/>
</dbReference>
<dbReference type="InterPro" id="IPR011006">
    <property type="entry name" value="CheY-like_superfamily"/>
</dbReference>
<evidence type="ECO:0000313" key="4">
    <source>
        <dbReference type="EMBL" id="PWR73233.1"/>
    </source>
</evidence>
<dbReference type="EMBL" id="QGMY01000003">
    <property type="protein sequence ID" value="PWR73233.1"/>
    <property type="molecule type" value="Genomic_DNA"/>
</dbReference>
<dbReference type="SUPFAM" id="SSF52172">
    <property type="entry name" value="CheY-like"/>
    <property type="match status" value="1"/>
</dbReference>
<dbReference type="InterPro" id="IPR050595">
    <property type="entry name" value="Bact_response_regulator"/>
</dbReference>
<dbReference type="PANTHER" id="PTHR44591">
    <property type="entry name" value="STRESS RESPONSE REGULATOR PROTEIN 1"/>
    <property type="match status" value="1"/>
</dbReference>
<evidence type="ECO:0000256" key="2">
    <source>
        <dbReference type="PROSITE-ProRule" id="PRU00169"/>
    </source>
</evidence>
<gene>
    <name evidence="4" type="ORF">DK846_05260</name>
</gene>